<gene>
    <name evidence="2" type="ORF">LTR97_000703</name>
</gene>
<dbReference type="Pfam" id="PF20150">
    <property type="entry name" value="2EXR"/>
    <property type="match status" value="1"/>
</dbReference>
<dbReference type="InterPro" id="IPR045518">
    <property type="entry name" value="2EXR"/>
</dbReference>
<dbReference type="PANTHER" id="PTHR42085">
    <property type="entry name" value="F-BOX DOMAIN-CONTAINING PROTEIN"/>
    <property type="match status" value="1"/>
</dbReference>
<sequence length="216" mass="24769">MSTESPSRLMNLPAELRNLIFEILLIDPRGIIIGSSDEKTHNVKRRDLLYDTVTPPPITRVSRQLRNETLQVFYSNTFKVVNHEFGPHAIPHIFYGARCWLYRMGAEQRAMIKDLRLCTWPPFELLSTGLLCSTDKTSLGAMASWRRRTPRLYIGQEVVVDEPATEDKPSDGCFYYRLIIEEPQGLASYKRGTRLLSEAERRAEMKPSDGRNSVPP</sequence>
<evidence type="ECO:0000259" key="1">
    <source>
        <dbReference type="Pfam" id="PF20150"/>
    </source>
</evidence>
<accession>A0AAN7WHN4</accession>
<feature type="domain" description="2EXR" evidence="1">
    <location>
        <begin position="10"/>
        <end position="80"/>
    </location>
</feature>
<protein>
    <recommendedName>
        <fullName evidence="1">2EXR domain-containing protein</fullName>
    </recommendedName>
</protein>
<evidence type="ECO:0000313" key="2">
    <source>
        <dbReference type="EMBL" id="KAK5708163.1"/>
    </source>
</evidence>
<dbReference type="InterPro" id="IPR038883">
    <property type="entry name" value="AN11006-like"/>
</dbReference>
<comment type="caution">
    <text evidence="2">The sequence shown here is derived from an EMBL/GenBank/DDBJ whole genome shotgun (WGS) entry which is preliminary data.</text>
</comment>
<dbReference type="EMBL" id="JAVRQU010000001">
    <property type="protein sequence ID" value="KAK5708163.1"/>
    <property type="molecule type" value="Genomic_DNA"/>
</dbReference>
<dbReference type="AlphaFoldDB" id="A0AAN7WHN4"/>
<proteinExistence type="predicted"/>
<dbReference type="Proteomes" id="UP001310594">
    <property type="component" value="Unassembled WGS sequence"/>
</dbReference>
<organism evidence="2 3">
    <name type="scientific">Elasticomyces elasticus</name>
    <dbReference type="NCBI Taxonomy" id="574655"/>
    <lineage>
        <taxon>Eukaryota</taxon>
        <taxon>Fungi</taxon>
        <taxon>Dikarya</taxon>
        <taxon>Ascomycota</taxon>
        <taxon>Pezizomycotina</taxon>
        <taxon>Dothideomycetes</taxon>
        <taxon>Dothideomycetidae</taxon>
        <taxon>Mycosphaerellales</taxon>
        <taxon>Teratosphaeriaceae</taxon>
        <taxon>Elasticomyces</taxon>
    </lineage>
</organism>
<reference evidence="2" key="1">
    <citation type="submission" date="2023-08" db="EMBL/GenBank/DDBJ databases">
        <title>Black Yeasts Isolated from many extreme environments.</title>
        <authorList>
            <person name="Coleine C."/>
            <person name="Stajich J.E."/>
            <person name="Selbmann L."/>
        </authorList>
    </citation>
    <scope>NUCLEOTIDE SEQUENCE</scope>
    <source>
        <strain evidence="2">CCFEE 5810</strain>
    </source>
</reference>
<dbReference type="PANTHER" id="PTHR42085:SF1">
    <property type="entry name" value="F-BOX DOMAIN-CONTAINING PROTEIN"/>
    <property type="match status" value="1"/>
</dbReference>
<name>A0AAN7WHN4_9PEZI</name>
<evidence type="ECO:0000313" key="3">
    <source>
        <dbReference type="Proteomes" id="UP001310594"/>
    </source>
</evidence>